<keyword evidence="4" id="KW-0271">Exosome</keyword>
<dbReference type="PANTHER" id="PTHR11953">
    <property type="entry name" value="EXOSOME COMPLEX COMPONENT"/>
    <property type="match status" value="1"/>
</dbReference>
<keyword evidence="8" id="KW-1185">Reference proteome</keyword>
<dbReference type="GO" id="GO:0071051">
    <property type="term" value="P:poly(A)-dependent snoRNA 3'-end processing"/>
    <property type="evidence" value="ECO:0007669"/>
    <property type="project" value="TreeGrafter"/>
</dbReference>
<dbReference type="GO" id="GO:0000467">
    <property type="term" value="P:exonucleolytic trimming to generate mature 3'-end of 5.8S rRNA from tricistronic rRNA transcript (SSU-rRNA, 5.8S rRNA, LSU-rRNA)"/>
    <property type="evidence" value="ECO:0007669"/>
    <property type="project" value="EnsemblFungi"/>
</dbReference>
<dbReference type="eggNOG" id="KOG1069">
    <property type="taxonomic scope" value="Eukaryota"/>
</dbReference>
<organism evidence="7 8">
    <name type="scientific">Meyerozyma guilliermondii (strain ATCC 6260 / CBS 566 / DSM 6381 / JCM 1539 / NBRC 10279 / NRRL Y-324)</name>
    <name type="common">Yeast</name>
    <name type="synonym">Candida guilliermondii</name>
    <dbReference type="NCBI Taxonomy" id="294746"/>
    <lineage>
        <taxon>Eukaryota</taxon>
        <taxon>Fungi</taxon>
        <taxon>Dikarya</taxon>
        <taxon>Ascomycota</taxon>
        <taxon>Saccharomycotina</taxon>
        <taxon>Pichiomycetes</taxon>
        <taxon>Debaryomycetaceae</taxon>
        <taxon>Meyerozyma</taxon>
    </lineage>
</organism>
<dbReference type="GO" id="GO:0003723">
    <property type="term" value="F:RNA binding"/>
    <property type="evidence" value="ECO:0007669"/>
    <property type="project" value="TreeGrafter"/>
</dbReference>
<dbReference type="GO" id="GO:0071035">
    <property type="term" value="P:nuclear polyadenylation-dependent rRNA catabolic process"/>
    <property type="evidence" value="ECO:0007669"/>
    <property type="project" value="EnsemblFungi"/>
</dbReference>
<evidence type="ECO:0000313" key="7">
    <source>
        <dbReference type="EMBL" id="EDK40031.1"/>
    </source>
</evidence>
<dbReference type="PANTHER" id="PTHR11953:SF1">
    <property type="entry name" value="EXOSOME COMPLEX COMPONENT RRP46"/>
    <property type="match status" value="1"/>
</dbReference>
<feature type="domain" description="Exoribonuclease phosphorolytic" evidence="6">
    <location>
        <begin position="4"/>
        <end position="126"/>
    </location>
</feature>
<dbReference type="FunCoup" id="A5DLH8">
    <property type="interactions" value="259"/>
</dbReference>
<dbReference type="Gene3D" id="3.30.230.70">
    <property type="entry name" value="GHMP Kinase, N-terminal domain"/>
    <property type="match status" value="1"/>
</dbReference>
<dbReference type="GO" id="GO:0071042">
    <property type="term" value="P:nuclear polyadenylation-dependent mRNA catabolic process"/>
    <property type="evidence" value="ECO:0007669"/>
    <property type="project" value="EnsemblFungi"/>
</dbReference>
<dbReference type="GO" id="GO:0000176">
    <property type="term" value="C:nuclear exosome (RNase complex)"/>
    <property type="evidence" value="ECO:0007669"/>
    <property type="project" value="EnsemblFungi"/>
</dbReference>
<dbReference type="EMBL" id="CH408159">
    <property type="protein sequence ID" value="EDK40031.1"/>
    <property type="molecule type" value="Genomic_DNA"/>
</dbReference>
<dbReference type="GO" id="GO:0005730">
    <property type="term" value="C:nucleolus"/>
    <property type="evidence" value="ECO:0007669"/>
    <property type="project" value="EnsemblFungi"/>
</dbReference>
<dbReference type="InterPro" id="IPR036345">
    <property type="entry name" value="ExoRNase_PH_dom2_sf"/>
</dbReference>
<dbReference type="OrthoDB" id="27298at2759"/>
<dbReference type="AlphaFoldDB" id="A5DLH8"/>
<evidence type="ECO:0000256" key="1">
    <source>
        <dbReference type="ARBA" id="ARBA00004123"/>
    </source>
</evidence>
<dbReference type="GO" id="GO:0000177">
    <property type="term" value="C:cytoplasmic exosome (RNase complex)"/>
    <property type="evidence" value="ECO:0007669"/>
    <property type="project" value="EnsemblFungi"/>
</dbReference>
<dbReference type="InterPro" id="IPR001247">
    <property type="entry name" value="ExoRNase_PH_dom1"/>
</dbReference>
<protein>
    <recommendedName>
        <fullName evidence="6">Exoribonuclease phosphorolytic domain-containing protein</fullName>
    </recommendedName>
</protein>
<dbReference type="InterPro" id="IPR020568">
    <property type="entry name" value="Ribosomal_Su5_D2-typ_SF"/>
</dbReference>
<evidence type="ECO:0000256" key="5">
    <source>
        <dbReference type="ARBA" id="ARBA00023242"/>
    </source>
</evidence>
<dbReference type="InParanoid" id="A5DLH8"/>
<name>A5DLH8_PICGU</name>
<reference evidence="7 8" key="1">
    <citation type="journal article" date="2009" name="Nature">
        <title>Evolution of pathogenicity and sexual reproduction in eight Candida genomes.</title>
        <authorList>
            <person name="Butler G."/>
            <person name="Rasmussen M.D."/>
            <person name="Lin M.F."/>
            <person name="Santos M.A."/>
            <person name="Sakthikumar S."/>
            <person name="Munro C.A."/>
            <person name="Rheinbay E."/>
            <person name="Grabherr M."/>
            <person name="Forche A."/>
            <person name="Reedy J.L."/>
            <person name="Agrafioti I."/>
            <person name="Arnaud M.B."/>
            <person name="Bates S."/>
            <person name="Brown A.J."/>
            <person name="Brunke S."/>
            <person name="Costanzo M.C."/>
            <person name="Fitzpatrick D.A."/>
            <person name="de Groot P.W."/>
            <person name="Harris D."/>
            <person name="Hoyer L.L."/>
            <person name="Hube B."/>
            <person name="Klis F.M."/>
            <person name="Kodira C."/>
            <person name="Lennard N."/>
            <person name="Logue M.E."/>
            <person name="Martin R."/>
            <person name="Neiman A.M."/>
            <person name="Nikolaou E."/>
            <person name="Quail M.A."/>
            <person name="Quinn J."/>
            <person name="Santos M.C."/>
            <person name="Schmitzberger F.F."/>
            <person name="Sherlock G."/>
            <person name="Shah P."/>
            <person name="Silverstein K.A."/>
            <person name="Skrzypek M.S."/>
            <person name="Soll D."/>
            <person name="Staggs R."/>
            <person name="Stansfield I."/>
            <person name="Stumpf M.P."/>
            <person name="Sudbery P.E."/>
            <person name="Srikantha T."/>
            <person name="Zeng Q."/>
            <person name="Berman J."/>
            <person name="Berriman M."/>
            <person name="Heitman J."/>
            <person name="Gow N.A."/>
            <person name="Lorenz M.C."/>
            <person name="Birren B.W."/>
            <person name="Kellis M."/>
            <person name="Cuomo C.A."/>
        </authorList>
    </citation>
    <scope>NUCLEOTIDE SEQUENCE [LARGE SCALE GENOMIC DNA]</scope>
    <source>
        <strain evidence="8">ATCC 6260 / CBS 566 / DSM 6381 / JCM 1539 / NBRC 10279 / NRRL Y-324</strain>
    </source>
</reference>
<dbReference type="CDD" id="cd11372">
    <property type="entry name" value="RNase_PH_RRP46"/>
    <property type="match status" value="1"/>
</dbReference>
<dbReference type="GO" id="GO:0016075">
    <property type="term" value="P:rRNA catabolic process"/>
    <property type="evidence" value="ECO:0007669"/>
    <property type="project" value="TreeGrafter"/>
</dbReference>
<keyword evidence="5" id="KW-0539">Nucleus</keyword>
<evidence type="ECO:0000256" key="2">
    <source>
        <dbReference type="ARBA" id="ARBA00006678"/>
    </source>
</evidence>
<dbReference type="VEuPathDB" id="FungiDB:PGUG_04129"/>
<evidence type="ECO:0000256" key="3">
    <source>
        <dbReference type="ARBA" id="ARBA00022552"/>
    </source>
</evidence>
<dbReference type="Proteomes" id="UP000001997">
    <property type="component" value="Unassembled WGS sequence"/>
</dbReference>
<evidence type="ECO:0000256" key="4">
    <source>
        <dbReference type="ARBA" id="ARBA00022835"/>
    </source>
</evidence>
<dbReference type="InterPro" id="IPR027408">
    <property type="entry name" value="PNPase/RNase_PH_dom_sf"/>
</dbReference>
<dbReference type="OMA" id="CIINEQG"/>
<comment type="similarity">
    <text evidence="2">Belongs to the RNase PH family.</text>
</comment>
<proteinExistence type="inferred from homology"/>
<dbReference type="GeneID" id="5125218"/>
<evidence type="ECO:0000259" key="6">
    <source>
        <dbReference type="Pfam" id="PF01138"/>
    </source>
</evidence>
<dbReference type="STRING" id="294746.A5DLH8"/>
<dbReference type="GO" id="GO:0034475">
    <property type="term" value="P:U4 snRNA 3'-end processing"/>
    <property type="evidence" value="ECO:0007669"/>
    <property type="project" value="TreeGrafter"/>
</dbReference>
<dbReference type="KEGG" id="pgu:PGUG_04129"/>
<dbReference type="SUPFAM" id="SSF55666">
    <property type="entry name" value="Ribonuclease PH domain 2-like"/>
    <property type="match status" value="1"/>
</dbReference>
<dbReference type="InterPro" id="IPR050080">
    <property type="entry name" value="RNase_PH"/>
</dbReference>
<dbReference type="GO" id="GO:0071028">
    <property type="term" value="P:nuclear mRNA surveillance"/>
    <property type="evidence" value="ECO:0007669"/>
    <property type="project" value="TreeGrafter"/>
</dbReference>
<accession>A5DLH8</accession>
<dbReference type="RefSeq" id="XP_001483400.1">
    <property type="nucleotide sequence ID" value="XM_001483350.1"/>
</dbReference>
<sequence>MTSHLSTSILTKVDGSSQLTVGGTKVVVSVTGPIEPKLRHELPTQSSFEIIIRPAVGVSSTREKLMEDKLLSLLQNVIARFQNPRQLIQIVIQFLITEPIPNHYTNSQLSAAANACYYALIDANVPLLCSFAAVPIAIYKNEIIANPAPQVITESESNHVVCYGIHDAKADSLLLVESQGSFTSEQLFKVLDIAQKECESVHQEQRTYLQEKVSQDFIWKQ</sequence>
<gene>
    <name evidence="7" type="ORF">PGUG_04129</name>
</gene>
<dbReference type="GO" id="GO:0071038">
    <property type="term" value="P:TRAMP-dependent tRNA surveillance pathway"/>
    <property type="evidence" value="ECO:0007669"/>
    <property type="project" value="EnsemblFungi"/>
</dbReference>
<dbReference type="HOGENOM" id="CLU_063514_2_1_1"/>
<dbReference type="SUPFAM" id="SSF54211">
    <property type="entry name" value="Ribosomal protein S5 domain 2-like"/>
    <property type="match status" value="1"/>
</dbReference>
<evidence type="ECO:0000313" key="8">
    <source>
        <dbReference type="Proteomes" id="UP000001997"/>
    </source>
</evidence>
<keyword evidence="3" id="KW-0698">rRNA processing</keyword>
<comment type="subcellular location">
    <subcellularLocation>
        <location evidence="1">Nucleus</location>
    </subcellularLocation>
</comment>
<dbReference type="Pfam" id="PF01138">
    <property type="entry name" value="RNase_PH"/>
    <property type="match status" value="1"/>
</dbReference>